<dbReference type="Pfam" id="PF06393">
    <property type="entry name" value="BID"/>
    <property type="match status" value="2"/>
</dbReference>
<dbReference type="SUPFAM" id="SSF56854">
    <property type="entry name" value="Bcl-2 inhibitors of programmed cell death"/>
    <property type="match status" value="1"/>
</dbReference>
<evidence type="ECO:0000256" key="4">
    <source>
        <dbReference type="ARBA" id="ARBA00022490"/>
    </source>
</evidence>
<dbReference type="GO" id="GO:0090200">
    <property type="term" value="P:positive regulation of release of cytochrome c from mitochondria"/>
    <property type="evidence" value="ECO:0007669"/>
    <property type="project" value="TreeGrafter"/>
</dbReference>
<dbReference type="PANTHER" id="PTHR35447">
    <property type="entry name" value="BH3-INTERACTING DOMAIN DEATH AGONIST"/>
    <property type="match status" value="1"/>
</dbReference>
<keyword evidence="8" id="KW-0472">Membrane</keyword>
<keyword evidence="10" id="KW-1185">Reference proteome</keyword>
<dbReference type="Proteomes" id="UP000299084">
    <property type="component" value="Unassembled WGS sequence"/>
</dbReference>
<dbReference type="InterPro" id="IPR010479">
    <property type="entry name" value="BID"/>
</dbReference>
<keyword evidence="5" id="KW-0053">Apoptosis</keyword>
<evidence type="ECO:0000256" key="8">
    <source>
        <dbReference type="ARBA" id="ARBA00023136"/>
    </source>
</evidence>
<gene>
    <name evidence="9" type="ORF">Cadr_000029478</name>
</gene>
<organism evidence="9 10">
    <name type="scientific">Camelus dromedarius</name>
    <name type="common">Dromedary</name>
    <name type="synonym">Arabian camel</name>
    <dbReference type="NCBI Taxonomy" id="9838"/>
    <lineage>
        <taxon>Eukaryota</taxon>
        <taxon>Metazoa</taxon>
        <taxon>Chordata</taxon>
        <taxon>Craniata</taxon>
        <taxon>Vertebrata</taxon>
        <taxon>Euteleostomi</taxon>
        <taxon>Mammalia</taxon>
        <taxon>Eutheria</taxon>
        <taxon>Laurasiatheria</taxon>
        <taxon>Artiodactyla</taxon>
        <taxon>Tylopoda</taxon>
        <taxon>Camelidae</taxon>
        <taxon>Camelus</taxon>
    </lineage>
</organism>
<name>A0A5N4C5W3_CAMDR</name>
<dbReference type="GO" id="GO:2001244">
    <property type="term" value="P:positive regulation of intrinsic apoptotic signaling pathway"/>
    <property type="evidence" value="ECO:0007669"/>
    <property type="project" value="TreeGrafter"/>
</dbReference>
<sequence>MQGWPLSLRLPGFRPPGEPLLQLQQQQQHFALTRGRARGSPGWRGRLRWLSSQVSNGAGPQDERITSLLVFSFLQSCSPSSFRRELEALGHQLSMCTALDDELQTDGSQWSHPLGGAADTASLDAVAKVMTVGNGRVDGDLMSFCESRGGHLGHRQAARTDGDTMGRSIHPGLIHGLAAQFTNGSLSEEREEAGQRGSVSSMQDRRRGFATTLGQLLQACPADVDQEKTLLVLTMLLAKEVASHTPALLQDVFRTTVNFINQNLLTYVRNLVQNVRASNTSS</sequence>
<evidence type="ECO:0000256" key="6">
    <source>
        <dbReference type="ARBA" id="ARBA00022787"/>
    </source>
</evidence>
<evidence type="ECO:0000256" key="2">
    <source>
        <dbReference type="ARBA" id="ARBA00004496"/>
    </source>
</evidence>
<reference evidence="9 10" key="1">
    <citation type="journal article" date="2019" name="Mol. Ecol. Resour.">
        <title>Improving Illumina assemblies with Hi-C and long reads: an example with the North African dromedary.</title>
        <authorList>
            <person name="Elbers J.P."/>
            <person name="Rogers M.F."/>
            <person name="Perelman P.L."/>
            <person name="Proskuryakova A.A."/>
            <person name="Serdyukova N.A."/>
            <person name="Johnson W.E."/>
            <person name="Horin P."/>
            <person name="Corander J."/>
            <person name="Murphy D."/>
            <person name="Burger P.A."/>
        </authorList>
    </citation>
    <scope>NUCLEOTIDE SEQUENCE [LARGE SCALE GENOMIC DNA]</scope>
    <source>
        <strain evidence="9">Drom800</strain>
        <tissue evidence="9">Blood</tissue>
    </source>
</reference>
<protein>
    <recommendedName>
        <fullName evidence="3">BH3-interacting domain death agonist</fullName>
    </recommendedName>
</protein>
<dbReference type="GO" id="GO:0005829">
    <property type="term" value="C:cytosol"/>
    <property type="evidence" value="ECO:0007669"/>
    <property type="project" value="TreeGrafter"/>
</dbReference>
<evidence type="ECO:0000256" key="5">
    <source>
        <dbReference type="ARBA" id="ARBA00022703"/>
    </source>
</evidence>
<keyword evidence="6" id="KW-1000">Mitochondrion outer membrane</keyword>
<dbReference type="GO" id="GO:2001238">
    <property type="term" value="P:positive regulation of extrinsic apoptotic signaling pathway"/>
    <property type="evidence" value="ECO:0007669"/>
    <property type="project" value="TreeGrafter"/>
</dbReference>
<dbReference type="EMBL" id="JWIN03000034">
    <property type="protein sequence ID" value="KAB1254302.1"/>
    <property type="molecule type" value="Genomic_DNA"/>
</dbReference>
<dbReference type="GO" id="GO:0005741">
    <property type="term" value="C:mitochondrial outer membrane"/>
    <property type="evidence" value="ECO:0007669"/>
    <property type="project" value="UniProtKB-SubCell"/>
</dbReference>
<evidence type="ECO:0000313" key="10">
    <source>
        <dbReference type="Proteomes" id="UP000299084"/>
    </source>
</evidence>
<evidence type="ECO:0000256" key="7">
    <source>
        <dbReference type="ARBA" id="ARBA00023128"/>
    </source>
</evidence>
<evidence type="ECO:0000256" key="3">
    <source>
        <dbReference type="ARBA" id="ARBA00015802"/>
    </source>
</evidence>
<comment type="subcellular location">
    <subcellularLocation>
        <location evidence="2">Cytoplasm</location>
    </subcellularLocation>
    <subcellularLocation>
        <location evidence="1">Mitochondrion outer membrane</location>
    </subcellularLocation>
</comment>
<comment type="caution">
    <text evidence="9">The sequence shown here is derived from an EMBL/GenBank/DDBJ whole genome shotgun (WGS) entry which is preliminary data.</text>
</comment>
<dbReference type="PANTHER" id="PTHR35447:SF1">
    <property type="entry name" value="BH3-INTERACTING DOMAIN DEATH AGONIST"/>
    <property type="match status" value="1"/>
</dbReference>
<proteinExistence type="predicted"/>
<dbReference type="InterPro" id="IPR036834">
    <property type="entry name" value="Bcl-2-like_sf"/>
</dbReference>
<keyword evidence="4" id="KW-0963">Cytoplasm</keyword>
<evidence type="ECO:0000313" key="9">
    <source>
        <dbReference type="EMBL" id="KAB1254302.1"/>
    </source>
</evidence>
<dbReference type="AlphaFoldDB" id="A0A5N4C5W3"/>
<accession>A0A5N4C5W3</accession>
<dbReference type="Gene3D" id="1.10.437.10">
    <property type="entry name" value="Blc2-like"/>
    <property type="match status" value="2"/>
</dbReference>
<evidence type="ECO:0000256" key="1">
    <source>
        <dbReference type="ARBA" id="ARBA00004294"/>
    </source>
</evidence>
<dbReference type="GO" id="GO:0008637">
    <property type="term" value="P:apoptotic mitochondrial changes"/>
    <property type="evidence" value="ECO:0007669"/>
    <property type="project" value="TreeGrafter"/>
</dbReference>
<keyword evidence="7" id="KW-0496">Mitochondrion</keyword>